<dbReference type="Proteomes" id="UP000520814">
    <property type="component" value="Unassembled WGS sequence"/>
</dbReference>
<name>A0A7W9W6B0_ARMRO</name>
<accession>A0A7W9W6B0</accession>
<keyword evidence="3" id="KW-1185">Reference proteome</keyword>
<proteinExistence type="predicted"/>
<organism evidence="2 3">
    <name type="scientific">Armatimonas rosea</name>
    <dbReference type="NCBI Taxonomy" id="685828"/>
    <lineage>
        <taxon>Bacteria</taxon>
        <taxon>Bacillati</taxon>
        <taxon>Armatimonadota</taxon>
        <taxon>Armatimonadia</taxon>
        <taxon>Armatimonadales</taxon>
        <taxon>Armatimonadaceae</taxon>
        <taxon>Armatimonas</taxon>
    </lineage>
</organism>
<gene>
    <name evidence="2" type="ORF">HNQ39_001757</name>
</gene>
<comment type="caution">
    <text evidence="2">The sequence shown here is derived from an EMBL/GenBank/DDBJ whole genome shotgun (WGS) entry which is preliminary data.</text>
</comment>
<reference evidence="2 3" key="1">
    <citation type="submission" date="2020-08" db="EMBL/GenBank/DDBJ databases">
        <title>Genomic Encyclopedia of Type Strains, Phase IV (KMG-IV): sequencing the most valuable type-strain genomes for metagenomic binning, comparative biology and taxonomic classification.</title>
        <authorList>
            <person name="Goeker M."/>
        </authorList>
    </citation>
    <scope>NUCLEOTIDE SEQUENCE [LARGE SCALE GENOMIC DNA]</scope>
    <source>
        <strain evidence="2 3">DSM 23562</strain>
    </source>
</reference>
<dbReference type="EMBL" id="JACHGW010000002">
    <property type="protein sequence ID" value="MBB6049966.1"/>
    <property type="molecule type" value="Genomic_DNA"/>
</dbReference>
<evidence type="ECO:0000313" key="3">
    <source>
        <dbReference type="Proteomes" id="UP000520814"/>
    </source>
</evidence>
<evidence type="ECO:0000313" key="2">
    <source>
        <dbReference type="EMBL" id="MBB6049966.1"/>
    </source>
</evidence>
<sequence length="341" mass="38112">MPRQRQSDGQVSRPPSPPPRGYPAGARGELDAGLDAYEKRPLTDNRGGNLAWGESYFLSALAETYLATGDQRYKDRLSARFERVLALRDDRVGKVDAFAKRPLAGWGAEKYSKGQWHVWIAHTGMLLQGPARLGLHTKAICESLADTESYWHDGPGKDEGYFYDPYLEKLLPLNQQNALGSVLVTLQPERAAKLARFFKNRLRRPEPDRYDWGYWPKETDDEPKRSEDISHAGLNVAFAALCCEKKLVFDKRDMLAFAHTWLRAVRRDESTWADLVSGAPGKSNTHRPAAVAEWLPLLSHLPPPERKALYDDARTALSGPAAVGSPRGLLGLARLLRGESL</sequence>
<protein>
    <submittedName>
        <fullName evidence="2">Uncharacterized protein</fullName>
    </submittedName>
</protein>
<feature type="region of interest" description="Disordered" evidence="1">
    <location>
        <begin position="1"/>
        <end position="29"/>
    </location>
</feature>
<evidence type="ECO:0000256" key="1">
    <source>
        <dbReference type="SAM" id="MobiDB-lite"/>
    </source>
</evidence>
<dbReference type="AlphaFoldDB" id="A0A7W9W6B0"/>
<dbReference type="RefSeq" id="WP_184194035.1">
    <property type="nucleotide sequence ID" value="NZ_JACHGW010000002.1"/>
</dbReference>